<protein>
    <recommendedName>
        <fullName evidence="5">ATP/GTP-binding protein</fullName>
    </recommendedName>
</protein>
<evidence type="ECO:0000256" key="2">
    <source>
        <dbReference type="SAM" id="SignalP"/>
    </source>
</evidence>
<dbReference type="OrthoDB" id="3742379at2"/>
<gene>
    <name evidence="3" type="ORF">SAMN05660350_04824</name>
</gene>
<feature type="chain" id="PRO_5009929769" description="ATP/GTP-binding protein" evidence="2">
    <location>
        <begin position="28"/>
        <end position="326"/>
    </location>
</feature>
<evidence type="ECO:0008006" key="5">
    <source>
        <dbReference type="Google" id="ProtNLM"/>
    </source>
</evidence>
<dbReference type="RefSeq" id="WP_072921163.1">
    <property type="nucleotide sequence ID" value="NZ_FRDM01000061.1"/>
</dbReference>
<name>A0A1M7V0U7_9ACTN</name>
<feature type="compositionally biased region" description="Gly residues" evidence="1">
    <location>
        <begin position="53"/>
        <end position="76"/>
    </location>
</feature>
<feature type="region of interest" description="Disordered" evidence="1">
    <location>
        <begin position="46"/>
        <end position="90"/>
    </location>
</feature>
<feature type="signal peptide" evidence="2">
    <location>
        <begin position="1"/>
        <end position="27"/>
    </location>
</feature>
<dbReference type="AlphaFoldDB" id="A0A1M7V0U7"/>
<sequence>MRQLTERATCLLALLAGLIALPSPASADPTSCTVYDRSTGECVIQVQVPGNPSSGGGSNNSGGDDSGGNRGGGGGDPATPACIDDASSTAPTEVPCSSSAGYWSNEHDCYVAPMNPQPPAGSPLFSGNTGGAVYTCSYPYTLPGTGVTFFWAADPPAGPAAPPDPAVLAQQALAAMQLRAIDIGMVPEPDPSSVGLVGLPTWLWVNTPNEQTFGPVSRTVAAGGVSVTATARVERVVWSMGDGQNVTCTGAGTPYVDSYGRSDSPDCGHTYTRTSAAQPDGAYTVTATSYWTVDWAGGGQTGTIDDVSFTQEAQVRIGELQVIQTD</sequence>
<organism evidence="3 4">
    <name type="scientific">Geodermatophilus obscurus</name>
    <dbReference type="NCBI Taxonomy" id="1861"/>
    <lineage>
        <taxon>Bacteria</taxon>
        <taxon>Bacillati</taxon>
        <taxon>Actinomycetota</taxon>
        <taxon>Actinomycetes</taxon>
        <taxon>Geodermatophilales</taxon>
        <taxon>Geodermatophilaceae</taxon>
        <taxon>Geodermatophilus</taxon>
    </lineage>
</organism>
<keyword evidence="2" id="KW-0732">Signal</keyword>
<evidence type="ECO:0000313" key="4">
    <source>
        <dbReference type="Proteomes" id="UP000184428"/>
    </source>
</evidence>
<reference evidence="3 4" key="1">
    <citation type="submission" date="2016-12" db="EMBL/GenBank/DDBJ databases">
        <authorList>
            <person name="Song W.-J."/>
            <person name="Kurnit D.M."/>
        </authorList>
    </citation>
    <scope>NUCLEOTIDE SEQUENCE [LARGE SCALE GENOMIC DNA]</scope>
    <source>
        <strain evidence="3 4">DSM 43162</strain>
    </source>
</reference>
<accession>A0A1M7V0U7</accession>
<proteinExistence type="predicted"/>
<dbReference type="EMBL" id="FRDM01000061">
    <property type="protein sequence ID" value="SHN88834.1"/>
    <property type="molecule type" value="Genomic_DNA"/>
</dbReference>
<dbReference type="Proteomes" id="UP000184428">
    <property type="component" value="Unassembled WGS sequence"/>
</dbReference>
<evidence type="ECO:0000256" key="1">
    <source>
        <dbReference type="SAM" id="MobiDB-lite"/>
    </source>
</evidence>
<evidence type="ECO:0000313" key="3">
    <source>
        <dbReference type="EMBL" id="SHN88834.1"/>
    </source>
</evidence>